<keyword evidence="1" id="KW-0732">Signal</keyword>
<comment type="caution">
    <text evidence="2">The sequence shown here is derived from an EMBL/GenBank/DDBJ whole genome shotgun (WGS) entry which is preliminary data.</text>
</comment>
<name>A0ABR4APS6_9LECA</name>
<feature type="chain" id="PRO_5045360236" evidence="1">
    <location>
        <begin position="31"/>
        <end position="99"/>
    </location>
</feature>
<reference evidence="2 3" key="1">
    <citation type="submission" date="2024-09" db="EMBL/GenBank/DDBJ databases">
        <title>Rethinking Asexuality: The Enigmatic Case of Functional Sexual Genes in Lepraria (Stereocaulaceae).</title>
        <authorList>
            <person name="Doellman M."/>
            <person name="Sun Y."/>
            <person name="Barcenas-Pena A."/>
            <person name="Lumbsch H.T."/>
            <person name="Grewe F."/>
        </authorList>
    </citation>
    <scope>NUCLEOTIDE SEQUENCE [LARGE SCALE GENOMIC DNA]</scope>
    <source>
        <strain evidence="2 3">Mercado 3170</strain>
    </source>
</reference>
<accession>A0ABR4APS6</accession>
<evidence type="ECO:0000313" key="2">
    <source>
        <dbReference type="EMBL" id="KAL2046821.1"/>
    </source>
</evidence>
<sequence>MVPLTPPVRIALTLWMQGFLLLSLMQPALPACGRNLPGLCQFTAGCGTKGSKSKWFVPQIQGVTTKDLPWDQRHIPVLGEADQNAVYVLSISSGILPSA</sequence>
<keyword evidence="3" id="KW-1185">Reference proteome</keyword>
<evidence type="ECO:0000313" key="3">
    <source>
        <dbReference type="Proteomes" id="UP001590950"/>
    </source>
</evidence>
<proteinExistence type="predicted"/>
<feature type="signal peptide" evidence="1">
    <location>
        <begin position="1"/>
        <end position="30"/>
    </location>
</feature>
<evidence type="ECO:0000256" key="1">
    <source>
        <dbReference type="SAM" id="SignalP"/>
    </source>
</evidence>
<dbReference type="EMBL" id="JBEFKJ010000003">
    <property type="protein sequence ID" value="KAL2046821.1"/>
    <property type="molecule type" value="Genomic_DNA"/>
</dbReference>
<dbReference type="Proteomes" id="UP001590950">
    <property type="component" value="Unassembled WGS sequence"/>
</dbReference>
<protein>
    <submittedName>
        <fullName evidence="2">Uncharacterized protein</fullName>
    </submittedName>
</protein>
<gene>
    <name evidence="2" type="ORF">N7G274_000839</name>
</gene>
<organism evidence="2 3">
    <name type="scientific">Stereocaulon virgatum</name>
    <dbReference type="NCBI Taxonomy" id="373712"/>
    <lineage>
        <taxon>Eukaryota</taxon>
        <taxon>Fungi</taxon>
        <taxon>Dikarya</taxon>
        <taxon>Ascomycota</taxon>
        <taxon>Pezizomycotina</taxon>
        <taxon>Lecanoromycetes</taxon>
        <taxon>OSLEUM clade</taxon>
        <taxon>Lecanoromycetidae</taxon>
        <taxon>Lecanorales</taxon>
        <taxon>Lecanorineae</taxon>
        <taxon>Stereocaulaceae</taxon>
        <taxon>Stereocaulon</taxon>
    </lineage>
</organism>